<feature type="transmembrane region" description="Helical" evidence="7">
    <location>
        <begin position="83"/>
        <end position="104"/>
    </location>
</feature>
<dbReference type="Gene3D" id="3.40.50.720">
    <property type="entry name" value="NAD(P)-binding Rossmann-like Domain"/>
    <property type="match status" value="1"/>
</dbReference>
<dbReference type="NCBIfam" id="TIGR03025">
    <property type="entry name" value="EPS_sugtrans"/>
    <property type="match status" value="1"/>
</dbReference>
<keyword evidence="6 7" id="KW-0472">Membrane</keyword>
<dbReference type="RefSeq" id="WP_345248603.1">
    <property type="nucleotide sequence ID" value="NZ_BAABFO010000007.1"/>
</dbReference>
<evidence type="ECO:0000256" key="1">
    <source>
        <dbReference type="ARBA" id="ARBA00004141"/>
    </source>
</evidence>
<keyword evidence="4 7" id="KW-0812">Transmembrane</keyword>
<evidence type="ECO:0000256" key="3">
    <source>
        <dbReference type="ARBA" id="ARBA00022679"/>
    </source>
</evidence>
<evidence type="ECO:0000256" key="7">
    <source>
        <dbReference type="SAM" id="Phobius"/>
    </source>
</evidence>
<dbReference type="PANTHER" id="PTHR30576:SF0">
    <property type="entry name" value="UNDECAPRENYL-PHOSPHATE N-ACETYLGALACTOSAMINYL 1-PHOSPHATE TRANSFERASE-RELATED"/>
    <property type="match status" value="1"/>
</dbReference>
<dbReference type="InterPro" id="IPR017473">
    <property type="entry name" value="Undecaprenyl-P_gluc_Ptfrase"/>
</dbReference>
<dbReference type="InterPro" id="IPR003362">
    <property type="entry name" value="Bact_transf"/>
</dbReference>
<feature type="transmembrane region" description="Helical" evidence="7">
    <location>
        <begin position="285"/>
        <end position="305"/>
    </location>
</feature>
<evidence type="ECO:0000313" key="9">
    <source>
        <dbReference type="EMBL" id="GAA4330620.1"/>
    </source>
</evidence>
<gene>
    <name evidence="9" type="ORF">GCM10023144_18470</name>
</gene>
<feature type="transmembrane region" description="Helical" evidence="7">
    <location>
        <begin position="21"/>
        <end position="39"/>
    </location>
</feature>
<evidence type="ECO:0000256" key="4">
    <source>
        <dbReference type="ARBA" id="ARBA00022692"/>
    </source>
</evidence>
<evidence type="ECO:0000256" key="2">
    <source>
        <dbReference type="ARBA" id="ARBA00006464"/>
    </source>
</evidence>
<feature type="transmembrane region" description="Helical" evidence="7">
    <location>
        <begin position="116"/>
        <end position="134"/>
    </location>
</feature>
<dbReference type="EMBL" id="BAABFO010000007">
    <property type="protein sequence ID" value="GAA4330620.1"/>
    <property type="molecule type" value="Genomic_DNA"/>
</dbReference>
<keyword evidence="10" id="KW-1185">Reference proteome</keyword>
<dbReference type="InterPro" id="IPR036291">
    <property type="entry name" value="NAD(P)-bd_dom_sf"/>
</dbReference>
<feature type="domain" description="Bacterial sugar transferase" evidence="8">
    <location>
        <begin position="279"/>
        <end position="460"/>
    </location>
</feature>
<dbReference type="Pfam" id="PF13727">
    <property type="entry name" value="CoA_binding_3"/>
    <property type="match status" value="1"/>
</dbReference>
<feature type="transmembrane region" description="Helical" evidence="7">
    <location>
        <begin position="51"/>
        <end position="71"/>
    </location>
</feature>
<keyword evidence="3" id="KW-0808">Transferase</keyword>
<organism evidence="9 10">
    <name type="scientific">Pigmentiphaga soli</name>
    <dbReference type="NCBI Taxonomy" id="1007095"/>
    <lineage>
        <taxon>Bacteria</taxon>
        <taxon>Pseudomonadati</taxon>
        <taxon>Pseudomonadota</taxon>
        <taxon>Betaproteobacteria</taxon>
        <taxon>Burkholderiales</taxon>
        <taxon>Alcaligenaceae</taxon>
        <taxon>Pigmentiphaga</taxon>
    </lineage>
</organism>
<dbReference type="InterPro" id="IPR017475">
    <property type="entry name" value="EPS_sugar_tfrase"/>
</dbReference>
<reference evidence="10" key="1">
    <citation type="journal article" date="2019" name="Int. J. Syst. Evol. Microbiol.">
        <title>The Global Catalogue of Microorganisms (GCM) 10K type strain sequencing project: providing services to taxonomists for standard genome sequencing and annotation.</title>
        <authorList>
            <consortium name="The Broad Institute Genomics Platform"/>
            <consortium name="The Broad Institute Genome Sequencing Center for Infectious Disease"/>
            <person name="Wu L."/>
            <person name="Ma J."/>
        </authorList>
    </citation>
    <scope>NUCLEOTIDE SEQUENCE [LARGE SCALE GENOMIC DNA]</scope>
    <source>
        <strain evidence="10">JCM 17666</strain>
    </source>
</reference>
<evidence type="ECO:0000259" key="8">
    <source>
        <dbReference type="Pfam" id="PF02397"/>
    </source>
</evidence>
<dbReference type="NCBIfam" id="TIGR03023">
    <property type="entry name" value="WcaJ_sugtrans"/>
    <property type="match status" value="1"/>
</dbReference>
<proteinExistence type="inferred from homology"/>
<evidence type="ECO:0000313" key="10">
    <source>
        <dbReference type="Proteomes" id="UP001501671"/>
    </source>
</evidence>
<dbReference type="Pfam" id="PF02397">
    <property type="entry name" value="Bac_transf"/>
    <property type="match status" value="1"/>
</dbReference>
<dbReference type="SUPFAM" id="SSF51735">
    <property type="entry name" value="NAD(P)-binding Rossmann-fold domains"/>
    <property type="match status" value="1"/>
</dbReference>
<evidence type="ECO:0000256" key="6">
    <source>
        <dbReference type="ARBA" id="ARBA00023136"/>
    </source>
</evidence>
<comment type="subcellular location">
    <subcellularLocation>
        <location evidence="1">Membrane</location>
        <topology evidence="1">Multi-pass membrane protein</topology>
    </subcellularLocation>
</comment>
<evidence type="ECO:0000256" key="5">
    <source>
        <dbReference type="ARBA" id="ARBA00022989"/>
    </source>
</evidence>
<sequence>MKLAAFPGSERAAGTHAVYRLADACIVIGCGLAAGRLPLPGQPPADMPPIQPFLIVLCALAALLVFPAFRLYGSWRGRRMGDLALSGFAAWSAVYAMGILLSFVLHQSGAVSRSWAAAWFVLTALMLVGARLAAYRALGAARDRGLDQKRVLMIGFGALGRDLWRRVGQFRATGYEVVGIYSGADECLPSSVRRLCQLDRIAEFVRTASVREVWIVLPIEQGPQVHEVLRRLRNDLVDIRWIPDVMSIRLLGHRIDDFMGLPAVQLNSLPVLGIRGMAKEAFDRCFALCALAGLAPLLLVLALLVKCSSRGPVLFTQPRLGLDGKIFHVYKFRSMTVHQEAGTVTQATRDDTRVTRIGAFLRRTSLDELPQFLNVLKGDMSVVGPRPHALAHNDLYKDLVESYMMRHRVKPGITGWAQVNGYRGQTETVHKMQARVEHDIYYIRNWSFLMDLRIIARTVLSGWSGSNAY</sequence>
<comment type="caution">
    <text evidence="9">The sequence shown here is derived from an EMBL/GenBank/DDBJ whole genome shotgun (WGS) entry which is preliminary data.</text>
</comment>
<protein>
    <submittedName>
        <fullName evidence="9">Undecaprenyl-phosphate glucose phosphotransferase</fullName>
    </submittedName>
</protein>
<dbReference type="Proteomes" id="UP001501671">
    <property type="component" value="Unassembled WGS sequence"/>
</dbReference>
<name>A0ABP8GWL0_9BURK</name>
<dbReference type="PANTHER" id="PTHR30576">
    <property type="entry name" value="COLANIC BIOSYNTHESIS UDP-GLUCOSE LIPID CARRIER TRANSFERASE"/>
    <property type="match status" value="1"/>
</dbReference>
<comment type="similarity">
    <text evidence="2">Belongs to the bacterial sugar transferase family.</text>
</comment>
<accession>A0ABP8GWL0</accession>
<keyword evidence="5 7" id="KW-1133">Transmembrane helix</keyword>